<feature type="region of interest" description="Disordered" evidence="6">
    <location>
        <begin position="147"/>
        <end position="167"/>
    </location>
</feature>
<organism evidence="8 9">
    <name type="scientific">Corynebacterium singulare</name>
    <dbReference type="NCBI Taxonomy" id="161899"/>
    <lineage>
        <taxon>Bacteria</taxon>
        <taxon>Bacillati</taxon>
        <taxon>Actinomycetota</taxon>
        <taxon>Actinomycetes</taxon>
        <taxon>Mycobacteriales</taxon>
        <taxon>Corynebacteriaceae</taxon>
        <taxon>Corynebacterium</taxon>
    </lineage>
</organism>
<dbReference type="CDD" id="cd00569">
    <property type="entry name" value="HTH_Hin_like"/>
    <property type="match status" value="1"/>
</dbReference>
<dbReference type="HOGENOM" id="CLU_010686_8_3_11"/>
<dbReference type="InterPro" id="IPR006119">
    <property type="entry name" value="Resolv_N"/>
</dbReference>
<evidence type="ECO:0000256" key="6">
    <source>
        <dbReference type="SAM" id="MobiDB-lite"/>
    </source>
</evidence>
<dbReference type="SUPFAM" id="SSF46689">
    <property type="entry name" value="Homeodomain-like"/>
    <property type="match status" value="1"/>
</dbReference>
<keyword evidence="4" id="KW-0233">DNA recombination</keyword>
<evidence type="ECO:0000256" key="5">
    <source>
        <dbReference type="PIRSR" id="PIRSR606118-50"/>
    </source>
</evidence>
<dbReference type="Pfam" id="PF00239">
    <property type="entry name" value="Resolvase"/>
    <property type="match status" value="1"/>
</dbReference>
<dbReference type="CDD" id="cd03768">
    <property type="entry name" value="SR_ResInv"/>
    <property type="match status" value="1"/>
</dbReference>
<dbReference type="Proteomes" id="UP000031890">
    <property type="component" value="Chromosome"/>
</dbReference>
<evidence type="ECO:0000313" key="9">
    <source>
        <dbReference type="Proteomes" id="UP000031890"/>
    </source>
</evidence>
<dbReference type="InterPro" id="IPR006120">
    <property type="entry name" value="Resolvase_HTH_dom"/>
</dbReference>
<feature type="active site" description="O-(5'-phospho-DNA)-serine intermediate" evidence="5">
    <location>
        <position position="175"/>
    </location>
</feature>
<dbReference type="PROSITE" id="PS00398">
    <property type="entry name" value="RECOMBINASES_2"/>
    <property type="match status" value="1"/>
</dbReference>
<dbReference type="InterPro" id="IPR050639">
    <property type="entry name" value="SSR_resolvase"/>
</dbReference>
<evidence type="ECO:0000256" key="3">
    <source>
        <dbReference type="ARBA" id="ARBA00023125"/>
    </source>
</evidence>
<comment type="similarity">
    <text evidence="1">Belongs to the site-specific recombinase resolvase family.</text>
</comment>
<proteinExistence type="inferred from homology"/>
<dbReference type="KEGG" id="csx:CSING_02500"/>
<protein>
    <submittedName>
        <fullName evidence="8">Site-specific recombinase, DNA invertase Pin</fullName>
    </submittedName>
</protein>
<evidence type="ECO:0000259" key="7">
    <source>
        <dbReference type="PROSITE" id="PS51736"/>
    </source>
</evidence>
<dbReference type="SUPFAM" id="SSF53041">
    <property type="entry name" value="Resolvase-like"/>
    <property type="match status" value="1"/>
</dbReference>
<dbReference type="InterPro" id="IPR009057">
    <property type="entry name" value="Homeodomain-like_sf"/>
</dbReference>
<accession>A0A0B6F205</accession>
<dbReference type="PANTHER" id="PTHR30461:SF26">
    <property type="entry name" value="RESOLVASE HOMOLOG YNEB"/>
    <property type="match status" value="1"/>
</dbReference>
<keyword evidence="3" id="KW-0238">DNA-binding</keyword>
<feature type="domain" description="Resolvase/invertase-type recombinase catalytic" evidence="7">
    <location>
        <begin position="167"/>
        <end position="306"/>
    </location>
</feature>
<feature type="compositionally biased region" description="Polar residues" evidence="6">
    <location>
        <begin position="153"/>
        <end position="167"/>
    </location>
</feature>
<dbReference type="Gene3D" id="1.10.10.60">
    <property type="entry name" value="Homeodomain-like"/>
    <property type="match status" value="1"/>
</dbReference>
<dbReference type="AlphaFoldDB" id="A0A0B6F205"/>
<dbReference type="InterPro" id="IPR006118">
    <property type="entry name" value="Recombinase_CS"/>
</dbReference>
<dbReference type="InterPro" id="IPR036162">
    <property type="entry name" value="Resolvase-like_N_sf"/>
</dbReference>
<reference evidence="8 9" key="1">
    <citation type="journal article" date="2015" name="Genome Announc.">
        <title>Complete Genome Sequence and Annotation of Corynebacterium singulare DSM 44357, Isolated from a Human Semen Specimen.</title>
        <authorList>
            <person name="Merten M."/>
            <person name="Brinkrolf K."/>
            <person name="Albersmeier A."/>
            <person name="Kutter Y."/>
            <person name="Ruckert C."/>
            <person name="Tauch A."/>
        </authorList>
    </citation>
    <scope>NUCLEOTIDE SEQUENCE [LARGE SCALE GENOMIC DNA]</scope>
    <source>
        <strain evidence="8">IBS B52218</strain>
    </source>
</reference>
<evidence type="ECO:0000256" key="4">
    <source>
        <dbReference type="ARBA" id="ARBA00023172"/>
    </source>
</evidence>
<dbReference type="Gene3D" id="3.40.50.1390">
    <property type="entry name" value="Resolvase, N-terminal catalytic domain"/>
    <property type="match status" value="1"/>
</dbReference>
<dbReference type="PROSITE" id="PS51736">
    <property type="entry name" value="RECOMBINASES_3"/>
    <property type="match status" value="1"/>
</dbReference>
<dbReference type="PANTHER" id="PTHR30461">
    <property type="entry name" value="DNA-INVERTASE FROM LAMBDOID PROPHAGE"/>
    <property type="match status" value="1"/>
</dbReference>
<dbReference type="GO" id="GO:0015074">
    <property type="term" value="P:DNA integration"/>
    <property type="evidence" value="ECO:0007669"/>
    <property type="project" value="UniProtKB-KW"/>
</dbReference>
<dbReference type="GO" id="GO:0000150">
    <property type="term" value="F:DNA strand exchange activity"/>
    <property type="evidence" value="ECO:0007669"/>
    <property type="project" value="InterPro"/>
</dbReference>
<gene>
    <name evidence="8" type="primary">resB</name>
    <name evidence="8" type="ORF">CSING_02500</name>
</gene>
<dbReference type="GO" id="GO:0003677">
    <property type="term" value="F:DNA binding"/>
    <property type="evidence" value="ECO:0007669"/>
    <property type="project" value="UniProtKB-KW"/>
</dbReference>
<evidence type="ECO:0000256" key="1">
    <source>
        <dbReference type="ARBA" id="ARBA00009913"/>
    </source>
</evidence>
<evidence type="ECO:0000256" key="2">
    <source>
        <dbReference type="ARBA" id="ARBA00022908"/>
    </source>
</evidence>
<evidence type="ECO:0000313" key="8">
    <source>
        <dbReference type="EMBL" id="AJI78051.1"/>
    </source>
</evidence>
<name>A0A0B6F205_9CORY</name>
<dbReference type="SMART" id="SM00857">
    <property type="entry name" value="Resolvase"/>
    <property type="match status" value="1"/>
</dbReference>
<dbReference type="EMBL" id="CP010827">
    <property type="protein sequence ID" value="AJI78051.1"/>
    <property type="molecule type" value="Genomic_DNA"/>
</dbReference>
<dbReference type="Pfam" id="PF02796">
    <property type="entry name" value="HTH_7"/>
    <property type="match status" value="1"/>
</dbReference>
<keyword evidence="2" id="KW-0229">DNA integration</keyword>
<sequence length="353" mass="39137">MSRRLGTLLGVSGRPKQIVEIVRLGSNHARIRESYYMSGDAKYVETKVPRDRVIEDGGEAYRRQGRSKCATYLDLMGEPSAMVKVVRAYKHKSVVRFFEGEQRFPETGGWGREVEIQTRDLLWDAGKSWGKRPAKIVELEEKAAVRASAEATPGSTEPSGELSQSSATVSYMRVSSQGQRLDRQVEEIYRQVGAPDKEFTDKVSAAGHADRPGLDACLDYLRAGDVLVVASIDRLARSMVDLRRIVDAVVDKGAQVRFVKELLVFGAGSDPRSDLMLGILGSLAEFERAIIRERQAEGIAAAKKRGVYKGRKPALSRAQIDQARQLKDEGVAVTEIARRLSVHRSTIYRALTD</sequence>